<comment type="caution">
    <text evidence="5">The sequence shown here is derived from an EMBL/GenBank/DDBJ whole genome shotgun (WGS) entry which is preliminary data.</text>
</comment>
<accession>A0A8H3FAL2</accession>
<dbReference type="InterPro" id="IPR029063">
    <property type="entry name" value="SAM-dependent_MTases_sf"/>
</dbReference>
<dbReference type="InterPro" id="IPR016461">
    <property type="entry name" value="COMT-like"/>
</dbReference>
<keyword evidence="6" id="KW-1185">Reference proteome</keyword>
<reference evidence="5" key="1">
    <citation type="submission" date="2021-03" db="EMBL/GenBank/DDBJ databases">
        <authorList>
            <person name="Tagirdzhanova G."/>
        </authorList>
    </citation>
    <scope>NUCLEOTIDE SEQUENCE</scope>
</reference>
<dbReference type="GO" id="GO:0032259">
    <property type="term" value="P:methylation"/>
    <property type="evidence" value="ECO:0007669"/>
    <property type="project" value="UniProtKB-KW"/>
</dbReference>
<dbReference type="EMBL" id="CAJPDR010000140">
    <property type="protein sequence ID" value="CAF9920838.1"/>
    <property type="molecule type" value="Genomic_DNA"/>
</dbReference>
<evidence type="ECO:0000256" key="3">
    <source>
        <dbReference type="ARBA" id="ARBA00022691"/>
    </source>
</evidence>
<name>A0A8H3FAL2_9LECA</name>
<evidence type="ECO:0000313" key="6">
    <source>
        <dbReference type="Proteomes" id="UP000664203"/>
    </source>
</evidence>
<sequence length="132" mass="15039">MNRARLFKPQSVHGSEVYLLRMVLHHWPDADAVAILRNLIGTMSSGSRLIMDSVLPRPSSMPSAQERMLRARDMTMLEVFNSLERDEKDWRRLLATADWGMTLRGTQEPTRSALSLLDVVYAASEVHGIYLK</sequence>
<keyword evidence="2" id="KW-0808">Transferase</keyword>
<organism evidence="5 6">
    <name type="scientific">Alectoria fallacina</name>
    <dbReference type="NCBI Taxonomy" id="1903189"/>
    <lineage>
        <taxon>Eukaryota</taxon>
        <taxon>Fungi</taxon>
        <taxon>Dikarya</taxon>
        <taxon>Ascomycota</taxon>
        <taxon>Pezizomycotina</taxon>
        <taxon>Lecanoromycetes</taxon>
        <taxon>OSLEUM clade</taxon>
        <taxon>Lecanoromycetidae</taxon>
        <taxon>Lecanorales</taxon>
        <taxon>Lecanorineae</taxon>
        <taxon>Parmeliaceae</taxon>
        <taxon>Alectoria</taxon>
    </lineage>
</organism>
<evidence type="ECO:0000259" key="4">
    <source>
        <dbReference type="Pfam" id="PF00891"/>
    </source>
</evidence>
<dbReference type="Proteomes" id="UP000664203">
    <property type="component" value="Unassembled WGS sequence"/>
</dbReference>
<dbReference type="Gene3D" id="3.40.50.150">
    <property type="entry name" value="Vaccinia Virus protein VP39"/>
    <property type="match status" value="1"/>
</dbReference>
<proteinExistence type="predicted"/>
<dbReference type="PROSITE" id="PS51683">
    <property type="entry name" value="SAM_OMT_II"/>
    <property type="match status" value="1"/>
</dbReference>
<dbReference type="Pfam" id="PF00891">
    <property type="entry name" value="Methyltransf_2"/>
    <property type="match status" value="1"/>
</dbReference>
<keyword evidence="3" id="KW-0949">S-adenosyl-L-methionine</keyword>
<dbReference type="OrthoDB" id="2410195at2759"/>
<evidence type="ECO:0000256" key="1">
    <source>
        <dbReference type="ARBA" id="ARBA00022603"/>
    </source>
</evidence>
<dbReference type="InterPro" id="IPR001077">
    <property type="entry name" value="COMT_C"/>
</dbReference>
<dbReference type="SUPFAM" id="SSF53335">
    <property type="entry name" value="S-adenosyl-L-methionine-dependent methyltransferases"/>
    <property type="match status" value="1"/>
</dbReference>
<dbReference type="AlphaFoldDB" id="A0A8H3FAL2"/>
<keyword evidence="1" id="KW-0489">Methyltransferase</keyword>
<dbReference type="PANTHER" id="PTHR43712">
    <property type="entry name" value="PUTATIVE (AFU_ORTHOLOGUE AFUA_4G14580)-RELATED"/>
    <property type="match status" value="1"/>
</dbReference>
<dbReference type="GO" id="GO:0008171">
    <property type="term" value="F:O-methyltransferase activity"/>
    <property type="evidence" value="ECO:0007669"/>
    <property type="project" value="InterPro"/>
</dbReference>
<evidence type="ECO:0000256" key="2">
    <source>
        <dbReference type="ARBA" id="ARBA00022679"/>
    </source>
</evidence>
<evidence type="ECO:0000313" key="5">
    <source>
        <dbReference type="EMBL" id="CAF9920838.1"/>
    </source>
</evidence>
<feature type="domain" description="O-methyltransferase C-terminal" evidence="4">
    <location>
        <begin position="10"/>
        <end position="97"/>
    </location>
</feature>
<protein>
    <recommendedName>
        <fullName evidence="4">O-methyltransferase C-terminal domain-containing protein</fullName>
    </recommendedName>
</protein>
<gene>
    <name evidence="5" type="ORF">ALECFALPRED_001640</name>
</gene>
<dbReference type="PANTHER" id="PTHR43712:SF5">
    <property type="entry name" value="O-METHYLTRANSFERASE ASQN-RELATED"/>
    <property type="match status" value="1"/>
</dbReference>